<feature type="active site" description="Proton donor/acceptor" evidence="14">
    <location>
        <position position="212"/>
    </location>
</feature>
<evidence type="ECO:0000256" key="1">
    <source>
        <dbReference type="ARBA" id="ARBA00001589"/>
    </source>
</evidence>
<dbReference type="PANTHER" id="PTHR10907:SF47">
    <property type="entry name" value="REGUCALCIN"/>
    <property type="match status" value="1"/>
</dbReference>
<evidence type="ECO:0000256" key="2">
    <source>
        <dbReference type="ARBA" id="ARBA00001913"/>
    </source>
</evidence>
<evidence type="ECO:0000259" key="16">
    <source>
        <dbReference type="Pfam" id="PF08450"/>
    </source>
</evidence>
<dbReference type="FunFam" id="2.120.10.30:FF:000027">
    <property type="entry name" value="Regucalcin homologue"/>
    <property type="match status" value="1"/>
</dbReference>
<keyword evidence="15" id="KW-0862">Zinc</keyword>
<dbReference type="GO" id="GO:0005737">
    <property type="term" value="C:cytoplasm"/>
    <property type="evidence" value="ECO:0007669"/>
    <property type="project" value="UniProtKB-SubCell"/>
</dbReference>
<dbReference type="EC" id="3.1.1.17" evidence="7"/>
<dbReference type="InterPro" id="IPR011042">
    <property type="entry name" value="6-blade_b-propeller_TolB-like"/>
</dbReference>
<dbReference type="Proteomes" id="UP000014500">
    <property type="component" value="Unassembled WGS sequence"/>
</dbReference>
<keyword evidence="9" id="KW-0963">Cytoplasm</keyword>
<dbReference type="GO" id="GO:0019853">
    <property type="term" value="P:L-ascorbic acid biosynthetic process"/>
    <property type="evidence" value="ECO:0007669"/>
    <property type="project" value="TreeGrafter"/>
</dbReference>
<name>T1IXB8_STRMM</name>
<feature type="binding site" evidence="15">
    <location>
        <position position="104"/>
    </location>
    <ligand>
        <name>substrate</name>
    </ligand>
</feature>
<comment type="cofactor">
    <cofactor evidence="2">
        <name>Ca(2+)</name>
        <dbReference type="ChEBI" id="CHEBI:29108"/>
    </cofactor>
</comment>
<feature type="binding site" evidence="15">
    <location>
        <position position="124"/>
    </location>
    <ligand>
        <name>substrate</name>
    </ligand>
</feature>
<dbReference type="AlphaFoldDB" id="T1IXB8"/>
<dbReference type="Gene3D" id="2.120.10.30">
    <property type="entry name" value="TolB, C-terminal domain"/>
    <property type="match status" value="1"/>
</dbReference>
<feature type="binding site" evidence="15">
    <location>
        <position position="106"/>
    </location>
    <ligand>
        <name>substrate</name>
    </ligand>
</feature>
<comment type="cofactor">
    <cofactor evidence="3">
        <name>Mn(2+)</name>
        <dbReference type="ChEBI" id="CHEBI:29035"/>
    </cofactor>
</comment>
<dbReference type="OMA" id="KKPAMCA"/>
<keyword evidence="11" id="KW-0378">Hydrolase</keyword>
<accession>T1IXB8</accession>
<comment type="similarity">
    <text evidence="6">Belongs to the SMP-30/CGR1 family.</text>
</comment>
<sequence length="310" mass="34763">MPNFTLEVATTEQHNLGEGPFWDEKRGILYYVDLFQGDLCKLNPDDKTVEKKHFGDETTTIVIPVENAEDEFIVSCTKKIVQFNWRTDKIFELVEIEAGDGKTRVNDGKCDPKGRLWMGTMGLETAPAVVEPELGSLYRVNGPNKITKHFGNVTLSNGLAWSNDSKHMYFADSVKRVIHVFDFDNQNGEISNDRILFDYKANPDVKTTELPDGMTIDLEGKLWVANYNGGRIINIDPNTAQIIDKIDLPAAKITSLCFGGPNLNQFYITSAYKGLSDEERKQDPLAGSVFKITMDSVNIRGAINSRFVPQ</sequence>
<keyword evidence="18" id="KW-1185">Reference proteome</keyword>
<evidence type="ECO:0000256" key="11">
    <source>
        <dbReference type="ARBA" id="ARBA00022801"/>
    </source>
</evidence>
<dbReference type="STRING" id="126957.T1IXB8"/>
<comment type="catalytic activity">
    <reaction evidence="1">
        <text>D-glucono-1,5-lactone + H2O = D-gluconate + H(+)</text>
        <dbReference type="Rhea" id="RHEA:10440"/>
        <dbReference type="ChEBI" id="CHEBI:15377"/>
        <dbReference type="ChEBI" id="CHEBI:15378"/>
        <dbReference type="ChEBI" id="CHEBI:16217"/>
        <dbReference type="ChEBI" id="CHEBI:18391"/>
        <dbReference type="EC" id="3.1.1.17"/>
    </reaction>
</comment>
<evidence type="ECO:0000256" key="13">
    <source>
        <dbReference type="ARBA" id="ARBA00032464"/>
    </source>
</evidence>
<feature type="binding site" evidence="15">
    <location>
        <position position="157"/>
    </location>
    <ligand>
        <name>a divalent metal cation</name>
        <dbReference type="ChEBI" id="CHEBI:60240"/>
    </ligand>
</feature>
<organism evidence="17 18">
    <name type="scientific">Strigamia maritima</name>
    <name type="common">European centipede</name>
    <name type="synonym">Geophilus maritimus</name>
    <dbReference type="NCBI Taxonomy" id="126957"/>
    <lineage>
        <taxon>Eukaryota</taxon>
        <taxon>Metazoa</taxon>
        <taxon>Ecdysozoa</taxon>
        <taxon>Arthropoda</taxon>
        <taxon>Myriapoda</taxon>
        <taxon>Chilopoda</taxon>
        <taxon>Pleurostigmophora</taxon>
        <taxon>Geophilomorpha</taxon>
        <taxon>Linotaeniidae</taxon>
        <taxon>Strigamia</taxon>
    </lineage>
</organism>
<comment type="cofactor">
    <cofactor evidence="15">
        <name>Zn(2+)</name>
        <dbReference type="ChEBI" id="CHEBI:29105"/>
    </cofactor>
    <text evidence="15">Binds 1 divalent metal cation per subunit.</text>
</comment>
<dbReference type="PANTHER" id="PTHR10907">
    <property type="entry name" value="REGUCALCIN"/>
    <property type="match status" value="1"/>
</dbReference>
<dbReference type="eggNOG" id="KOG4499">
    <property type="taxonomic scope" value="Eukaryota"/>
</dbReference>
<evidence type="ECO:0000256" key="3">
    <source>
        <dbReference type="ARBA" id="ARBA00001936"/>
    </source>
</evidence>
<reference evidence="18" key="1">
    <citation type="submission" date="2011-05" db="EMBL/GenBank/DDBJ databases">
        <authorList>
            <person name="Richards S.R."/>
            <person name="Qu J."/>
            <person name="Jiang H."/>
            <person name="Jhangiani S.N."/>
            <person name="Agravi P."/>
            <person name="Goodspeed R."/>
            <person name="Gross S."/>
            <person name="Mandapat C."/>
            <person name="Jackson L."/>
            <person name="Mathew T."/>
            <person name="Pu L."/>
            <person name="Thornton R."/>
            <person name="Saada N."/>
            <person name="Wilczek-Boney K.B."/>
            <person name="Lee S."/>
            <person name="Kovar C."/>
            <person name="Wu Y."/>
            <person name="Scherer S.E."/>
            <person name="Worley K.C."/>
            <person name="Muzny D.M."/>
            <person name="Gibbs R."/>
        </authorList>
    </citation>
    <scope>NUCLEOTIDE SEQUENCE</scope>
    <source>
        <strain evidence="18">Brora</strain>
    </source>
</reference>
<reference evidence="17" key="2">
    <citation type="submission" date="2015-02" db="UniProtKB">
        <authorList>
            <consortium name="EnsemblMetazoa"/>
        </authorList>
    </citation>
    <scope>IDENTIFICATION</scope>
</reference>
<feature type="binding site" evidence="15">
    <location>
        <position position="212"/>
    </location>
    <ligand>
        <name>a divalent metal cation</name>
        <dbReference type="ChEBI" id="CHEBI:60240"/>
    </ligand>
</feature>
<evidence type="ECO:0000313" key="17">
    <source>
        <dbReference type="EnsemblMetazoa" id="SMAR005849-PA"/>
    </source>
</evidence>
<evidence type="ECO:0000256" key="12">
    <source>
        <dbReference type="ARBA" id="ARBA00022837"/>
    </source>
</evidence>
<evidence type="ECO:0000256" key="6">
    <source>
        <dbReference type="ARBA" id="ARBA00008853"/>
    </source>
</evidence>
<dbReference type="Pfam" id="PF08450">
    <property type="entry name" value="SGL"/>
    <property type="match status" value="1"/>
</dbReference>
<keyword evidence="10 15" id="KW-0479">Metal-binding</keyword>
<feature type="domain" description="SMP-30/Gluconolactonase/LRE-like region" evidence="16">
    <location>
        <begin position="16"/>
        <end position="271"/>
    </location>
</feature>
<proteinExistence type="inferred from homology"/>
<dbReference type="EnsemblMetazoa" id="SMAR005849-RA">
    <property type="protein sequence ID" value="SMAR005849-PA"/>
    <property type="gene ID" value="SMAR005849"/>
</dbReference>
<protein>
    <recommendedName>
        <fullName evidence="8">Regucalcin</fullName>
        <ecNumber evidence="7">3.1.1.17</ecNumber>
    </recommendedName>
    <alternativeName>
        <fullName evidence="13">Gluconolactonase</fullName>
    </alternativeName>
</protein>
<evidence type="ECO:0000313" key="18">
    <source>
        <dbReference type="Proteomes" id="UP000014500"/>
    </source>
</evidence>
<dbReference type="InterPro" id="IPR013658">
    <property type="entry name" value="SGL"/>
</dbReference>
<dbReference type="PRINTS" id="PR01790">
    <property type="entry name" value="SMP30FAMILY"/>
</dbReference>
<dbReference type="GO" id="GO:0005509">
    <property type="term" value="F:calcium ion binding"/>
    <property type="evidence" value="ECO:0007669"/>
    <property type="project" value="TreeGrafter"/>
</dbReference>
<evidence type="ECO:0000256" key="14">
    <source>
        <dbReference type="PIRSR" id="PIRSR605511-1"/>
    </source>
</evidence>
<evidence type="ECO:0000256" key="9">
    <source>
        <dbReference type="ARBA" id="ARBA00022490"/>
    </source>
</evidence>
<comment type="subcellular location">
    <subcellularLocation>
        <location evidence="5">Cytoplasm</location>
    </subcellularLocation>
</comment>
<dbReference type="SUPFAM" id="SSF63829">
    <property type="entry name" value="Calcium-dependent phosphotriesterase"/>
    <property type="match status" value="1"/>
</dbReference>
<dbReference type="InterPro" id="IPR005511">
    <property type="entry name" value="SMP-30"/>
</dbReference>
<evidence type="ECO:0000256" key="5">
    <source>
        <dbReference type="ARBA" id="ARBA00004496"/>
    </source>
</evidence>
<comment type="cofactor">
    <cofactor evidence="4">
        <name>Mg(2+)</name>
        <dbReference type="ChEBI" id="CHEBI:18420"/>
    </cofactor>
</comment>
<evidence type="ECO:0000256" key="4">
    <source>
        <dbReference type="ARBA" id="ARBA00001946"/>
    </source>
</evidence>
<evidence type="ECO:0000256" key="10">
    <source>
        <dbReference type="ARBA" id="ARBA00022723"/>
    </source>
</evidence>
<dbReference type="PhylomeDB" id="T1IXB8"/>
<dbReference type="HOGENOM" id="CLU_036110_3_2_1"/>
<evidence type="ECO:0000256" key="8">
    <source>
        <dbReference type="ARBA" id="ARBA00016808"/>
    </source>
</evidence>
<evidence type="ECO:0000256" key="15">
    <source>
        <dbReference type="PIRSR" id="PIRSR605511-2"/>
    </source>
</evidence>
<dbReference type="GO" id="GO:0004341">
    <property type="term" value="F:gluconolactonase activity"/>
    <property type="evidence" value="ECO:0007669"/>
    <property type="project" value="UniProtKB-EC"/>
</dbReference>
<keyword evidence="12" id="KW-0106">Calcium</keyword>
<evidence type="ECO:0000256" key="7">
    <source>
        <dbReference type="ARBA" id="ARBA00013227"/>
    </source>
</evidence>
<dbReference type="EMBL" id="JH431646">
    <property type="status" value="NOT_ANNOTATED_CDS"/>
    <property type="molecule type" value="Genomic_DNA"/>
</dbReference>
<feature type="binding site" evidence="15">
    <location>
        <position position="18"/>
    </location>
    <ligand>
        <name>a divalent metal cation</name>
        <dbReference type="ChEBI" id="CHEBI:60240"/>
    </ligand>
</feature>